<dbReference type="GO" id="GO:0016020">
    <property type="term" value="C:membrane"/>
    <property type="evidence" value="ECO:0007669"/>
    <property type="project" value="InterPro"/>
</dbReference>
<feature type="domain" description="SRCR" evidence="5">
    <location>
        <begin position="309"/>
        <end position="409"/>
    </location>
</feature>
<dbReference type="Pfam" id="PF00754">
    <property type="entry name" value="F5_F8_type_C"/>
    <property type="match status" value="1"/>
</dbReference>
<evidence type="ECO:0000256" key="1">
    <source>
        <dbReference type="ARBA" id="ARBA00023157"/>
    </source>
</evidence>
<reference evidence="7" key="1">
    <citation type="submission" date="2025-08" db="UniProtKB">
        <authorList>
            <consortium name="RefSeq"/>
        </authorList>
    </citation>
    <scope>IDENTIFICATION</scope>
</reference>
<dbReference type="PANTHER" id="PTHR48071:SF18">
    <property type="entry name" value="DELETED IN MALIGNANT BRAIN TUMORS 1 PROTEIN-RELATED"/>
    <property type="match status" value="1"/>
</dbReference>
<dbReference type="RefSeq" id="XP_022102538.1">
    <property type="nucleotide sequence ID" value="XM_022246846.1"/>
</dbReference>
<dbReference type="CDD" id="cd00057">
    <property type="entry name" value="FA58C"/>
    <property type="match status" value="1"/>
</dbReference>
<feature type="domain" description="SRCR" evidence="5">
    <location>
        <begin position="201"/>
        <end position="303"/>
    </location>
</feature>
<dbReference type="SUPFAM" id="SSF56487">
    <property type="entry name" value="SRCR-like"/>
    <property type="match status" value="2"/>
</dbReference>
<dbReference type="PANTHER" id="PTHR48071">
    <property type="entry name" value="SRCR DOMAIN-CONTAINING PROTEIN"/>
    <property type="match status" value="1"/>
</dbReference>
<dbReference type="InterPro" id="IPR000421">
    <property type="entry name" value="FA58C"/>
</dbReference>
<evidence type="ECO:0000256" key="3">
    <source>
        <dbReference type="PROSITE-ProRule" id="PRU00196"/>
    </source>
</evidence>
<evidence type="ECO:0000259" key="4">
    <source>
        <dbReference type="PROSITE" id="PS50022"/>
    </source>
</evidence>
<keyword evidence="1 3" id="KW-1015">Disulfide bond</keyword>
<dbReference type="SMART" id="SM00202">
    <property type="entry name" value="SR"/>
    <property type="match status" value="2"/>
</dbReference>
<feature type="domain" description="F5/8 type C" evidence="4">
    <location>
        <begin position="46"/>
        <end position="193"/>
    </location>
</feature>
<dbReference type="SMART" id="SM00231">
    <property type="entry name" value="FA58C"/>
    <property type="match status" value="1"/>
</dbReference>
<feature type="disulfide bond" evidence="3">
    <location>
        <begin position="347"/>
        <end position="408"/>
    </location>
</feature>
<dbReference type="PROSITE" id="PS00420">
    <property type="entry name" value="SRCR_1"/>
    <property type="match status" value="1"/>
</dbReference>
<feature type="disulfide bond" evidence="3">
    <location>
        <begin position="241"/>
        <end position="302"/>
    </location>
</feature>
<dbReference type="Gene3D" id="3.10.250.10">
    <property type="entry name" value="SRCR-like domain"/>
    <property type="match status" value="2"/>
</dbReference>
<dbReference type="SUPFAM" id="SSF49785">
    <property type="entry name" value="Galactose-binding domain-like"/>
    <property type="match status" value="1"/>
</dbReference>
<name>A0A8B7ZA54_ACAPL</name>
<dbReference type="Gene3D" id="2.60.120.260">
    <property type="entry name" value="Galactose-binding domain-like"/>
    <property type="match status" value="1"/>
</dbReference>
<dbReference type="GeneID" id="110985663"/>
<dbReference type="FunFam" id="3.10.250.10:FF:000031">
    <property type="entry name" value="RIKEN cDNA 5830411N06, isoform CRA_a"/>
    <property type="match status" value="1"/>
</dbReference>
<dbReference type="InterPro" id="IPR001190">
    <property type="entry name" value="SRCR"/>
</dbReference>
<proteinExistence type="predicted"/>
<keyword evidence="6" id="KW-1185">Reference proteome</keyword>
<dbReference type="FunFam" id="3.10.250.10:FF:000011">
    <property type="entry name" value="Scavenger receptor class A member 5"/>
    <property type="match status" value="1"/>
</dbReference>
<evidence type="ECO:0000313" key="7">
    <source>
        <dbReference type="RefSeq" id="XP_022102538.1"/>
    </source>
</evidence>
<gene>
    <name evidence="7" type="primary">LOC110985663</name>
</gene>
<dbReference type="AlphaFoldDB" id="A0A8B7ZA54"/>
<dbReference type="PROSITE" id="PS50022">
    <property type="entry name" value="FA58C_3"/>
    <property type="match status" value="1"/>
</dbReference>
<dbReference type="Pfam" id="PF00530">
    <property type="entry name" value="SRCR"/>
    <property type="match status" value="2"/>
</dbReference>
<feature type="disulfide bond" evidence="3">
    <location>
        <begin position="378"/>
        <end position="388"/>
    </location>
</feature>
<dbReference type="PROSITE" id="PS50287">
    <property type="entry name" value="SRCR_2"/>
    <property type="match status" value="2"/>
</dbReference>
<feature type="disulfide bond" evidence="3">
    <location>
        <begin position="228"/>
        <end position="292"/>
    </location>
</feature>
<evidence type="ECO:0000256" key="2">
    <source>
        <dbReference type="ARBA" id="ARBA00023180"/>
    </source>
</evidence>
<dbReference type="Proteomes" id="UP000694845">
    <property type="component" value="Unplaced"/>
</dbReference>
<dbReference type="InterPro" id="IPR036772">
    <property type="entry name" value="SRCR-like_dom_sf"/>
</dbReference>
<feature type="disulfide bond" evidence="3">
    <location>
        <begin position="334"/>
        <end position="398"/>
    </location>
</feature>
<keyword evidence="2" id="KW-0325">Glycoprotein</keyword>
<dbReference type="PRINTS" id="PR00258">
    <property type="entry name" value="SPERACTRCPTR"/>
</dbReference>
<dbReference type="OrthoDB" id="422749at2759"/>
<feature type="disulfide bond" evidence="3">
    <location>
        <begin position="272"/>
        <end position="282"/>
    </location>
</feature>
<organism evidence="6 7">
    <name type="scientific">Acanthaster planci</name>
    <name type="common">Crown-of-thorns starfish</name>
    <dbReference type="NCBI Taxonomy" id="133434"/>
    <lineage>
        <taxon>Eukaryota</taxon>
        <taxon>Metazoa</taxon>
        <taxon>Echinodermata</taxon>
        <taxon>Eleutherozoa</taxon>
        <taxon>Asterozoa</taxon>
        <taxon>Asteroidea</taxon>
        <taxon>Valvatacea</taxon>
        <taxon>Valvatida</taxon>
        <taxon>Acanthasteridae</taxon>
        <taxon>Acanthaster</taxon>
    </lineage>
</organism>
<dbReference type="InterPro" id="IPR008979">
    <property type="entry name" value="Galactose-bd-like_sf"/>
</dbReference>
<protein>
    <submittedName>
        <fullName evidence="7">Deleted in malignant brain tumors 1 protein-like isoform X1</fullName>
    </submittedName>
</protein>
<accession>A0A8B7ZA54</accession>
<dbReference type="KEGG" id="aplc:110985663"/>
<evidence type="ECO:0000313" key="6">
    <source>
        <dbReference type="Proteomes" id="UP000694845"/>
    </source>
</evidence>
<sequence length="423" mass="45599">MNTLLLPNYCFLVFLEYINEDTDLCCCHPIGGGPTRVRGTFSSAPCTPRPLGIESGQIPDGSITASSYHGTYPPRNARLNKVGSIGWRPRTPSGSWIQVDLGQPTAVTGSTVQGYTSNSYYITAFFVNHSLTAESSDWQSLADADSGVIGFSVSSGRPTNVSFPLVPIARYLRILTASWQSAYFYLRFEVFGCQDHIDGALRLVNARDRYSGRVEIFHVDTGTWGAVCADQWGTDAAQVVCRQVDLGAAIRAKTASEFGRGEKPVVMNRVACEGTESRLADCPFVCTSYQECGGSHVAGVVCRPKLNTVRLVGGYNNSSGRVEIYRNDSWGTICDNKWDSTDAGVVCRQLGFSGVQEAKSSAHFGQGSGPVHMEGVACAGQEDELGHCPSLCWTESKCSHGRDAGVICLNDNTSGSDEEINSE</sequence>
<evidence type="ECO:0000259" key="5">
    <source>
        <dbReference type="PROSITE" id="PS50287"/>
    </source>
</evidence>